<feature type="signal peptide" evidence="2">
    <location>
        <begin position="1"/>
        <end position="24"/>
    </location>
</feature>
<dbReference type="AlphaFoldDB" id="A0A2I1CYB1"/>
<accession>A0A2I1CYB1</accession>
<dbReference type="Proteomes" id="UP000234254">
    <property type="component" value="Unassembled WGS sequence"/>
</dbReference>
<dbReference type="PANTHER" id="PTHR42055:SF1">
    <property type="entry name" value="YALI0E03476P"/>
    <property type="match status" value="1"/>
</dbReference>
<evidence type="ECO:0000256" key="2">
    <source>
        <dbReference type="SAM" id="SignalP"/>
    </source>
</evidence>
<dbReference type="PANTHER" id="PTHR42055">
    <property type="entry name" value="YALI0E03476P"/>
    <property type="match status" value="1"/>
</dbReference>
<keyword evidence="2" id="KW-0732">Signal</keyword>
<comment type="caution">
    <text evidence="3">The sequence shown here is derived from an EMBL/GenBank/DDBJ whole genome shotgun (WGS) entry which is preliminary data.</text>
</comment>
<dbReference type="RefSeq" id="XP_024691190.1">
    <property type="nucleotide sequence ID" value="XM_024833682.1"/>
</dbReference>
<protein>
    <submittedName>
        <fullName evidence="3">Uncharacterized protein</fullName>
    </submittedName>
</protein>
<organism evidence="3 4">
    <name type="scientific">Aspergillus campestris (strain IBT 28561)</name>
    <dbReference type="NCBI Taxonomy" id="1392248"/>
    <lineage>
        <taxon>Eukaryota</taxon>
        <taxon>Fungi</taxon>
        <taxon>Dikarya</taxon>
        <taxon>Ascomycota</taxon>
        <taxon>Pezizomycotina</taxon>
        <taxon>Eurotiomycetes</taxon>
        <taxon>Eurotiomycetidae</taxon>
        <taxon>Eurotiales</taxon>
        <taxon>Aspergillaceae</taxon>
        <taxon>Aspergillus</taxon>
        <taxon>Aspergillus subgen. Circumdati</taxon>
    </lineage>
</organism>
<evidence type="ECO:0000313" key="3">
    <source>
        <dbReference type="EMBL" id="PKY02596.1"/>
    </source>
</evidence>
<name>A0A2I1CYB1_ASPC2</name>
<evidence type="ECO:0000313" key="4">
    <source>
        <dbReference type="Proteomes" id="UP000234254"/>
    </source>
</evidence>
<gene>
    <name evidence="3" type="ORF">P168DRAFT_239771</name>
</gene>
<feature type="compositionally biased region" description="Basic and acidic residues" evidence="1">
    <location>
        <begin position="500"/>
        <end position="513"/>
    </location>
</feature>
<keyword evidence="4" id="KW-1185">Reference proteome</keyword>
<dbReference type="VEuPathDB" id="FungiDB:P168DRAFT_239771"/>
<feature type="region of interest" description="Disordered" evidence="1">
    <location>
        <begin position="500"/>
        <end position="525"/>
    </location>
</feature>
<dbReference type="EMBL" id="MSFM01000009">
    <property type="protein sequence ID" value="PKY02596.1"/>
    <property type="molecule type" value="Genomic_DNA"/>
</dbReference>
<dbReference type="GeneID" id="36541206"/>
<sequence>MIPHRSTTLLTAIVFIGLLLVIFSSTPSTPDPSTGEVPVSGPAKYVPRPKLPALSDLHLPSFYPTAHKPPATQPDSASGGSKWLSDLSWLNPFSSSTTLEEDRSVLPPLRHRPYVYTYYNADQKNGGPQDNADAGLLLAWRRAWFAQGFRPVILGRGEAVHNPIYEMVQNIKFGTADIEHEVLRWLAWGHMGDGILVHWRCFPMARYDDPLLSYLRRGTDPAVITRLDKIQNGLFAGTKERINEVIKEAVSKGISDQATNIFDLVAPETFKVEQTSAVAWYNSAAIVSHYPALAEKMDRSRGSGTAALVELVHSHLHNTFQNAFPAGIAVLKPFPEHTTALVEPALRLARALGRCPPSPMPNSCPPNLPRCRPCDPEKPMHISQPQSYRNTTHVFSIGTLPHPYTLVSLRQNSAEVTTRHIRRETERDEWLQAVTQEQLGLEIGGSARASVLKKVVADDDLTDASLWMTVESIPPDAGQALPTELLNEFEWQLGFPIPREEKDKVDAKNEGASKESLQNANPSREGVGREYEVLQAARAVLNSREGPQVVIRDVVEAWNLADTEVWRFVRAFRARSVFERQRWEEEEKNFLGPLHH</sequence>
<feature type="chain" id="PRO_5014125322" evidence="2">
    <location>
        <begin position="25"/>
        <end position="596"/>
    </location>
</feature>
<proteinExistence type="predicted"/>
<dbReference type="OrthoDB" id="5312133at2759"/>
<evidence type="ECO:0000256" key="1">
    <source>
        <dbReference type="SAM" id="MobiDB-lite"/>
    </source>
</evidence>
<reference evidence="3" key="1">
    <citation type="submission" date="2016-12" db="EMBL/GenBank/DDBJ databases">
        <title>The genomes of Aspergillus section Nigri reveals drivers in fungal speciation.</title>
        <authorList>
            <consortium name="DOE Joint Genome Institute"/>
            <person name="Vesth T.C."/>
            <person name="Nybo J."/>
            <person name="Theobald S."/>
            <person name="Brandl J."/>
            <person name="Frisvad J.C."/>
            <person name="Nielsen K.F."/>
            <person name="Lyhne E.K."/>
            <person name="Kogle M.E."/>
            <person name="Kuo A."/>
            <person name="Riley R."/>
            <person name="Clum A."/>
            <person name="Nolan M."/>
            <person name="Lipzen A."/>
            <person name="Salamov A."/>
            <person name="Henrissat B."/>
            <person name="Wiebenga A."/>
            <person name="De vries R.P."/>
            <person name="Grigoriev I.V."/>
            <person name="Mortensen U.H."/>
            <person name="Andersen M.R."/>
            <person name="Baker S.E."/>
        </authorList>
    </citation>
    <scope>NUCLEOTIDE SEQUENCE</scope>
    <source>
        <strain evidence="3">IBT 28561</strain>
    </source>
</reference>